<dbReference type="EMBL" id="KN831814">
    <property type="protein sequence ID" value="KIM35789.1"/>
    <property type="molecule type" value="Genomic_DNA"/>
</dbReference>
<evidence type="ECO:0000313" key="4">
    <source>
        <dbReference type="Proteomes" id="UP000053424"/>
    </source>
</evidence>
<dbReference type="Proteomes" id="UP000053424">
    <property type="component" value="Unassembled WGS sequence"/>
</dbReference>
<dbReference type="AlphaFoldDB" id="A0A0C3BUP3"/>
<feature type="compositionally biased region" description="Polar residues" evidence="1">
    <location>
        <begin position="1"/>
        <end position="11"/>
    </location>
</feature>
<evidence type="ECO:0000313" key="3">
    <source>
        <dbReference type="EMBL" id="KIM35789.1"/>
    </source>
</evidence>
<protein>
    <recommendedName>
        <fullName evidence="2">F-box domain-containing protein</fullName>
    </recommendedName>
</protein>
<dbReference type="InterPro" id="IPR001810">
    <property type="entry name" value="F-box_dom"/>
</dbReference>
<feature type="compositionally biased region" description="Acidic residues" evidence="1">
    <location>
        <begin position="15"/>
        <end position="30"/>
    </location>
</feature>
<dbReference type="HOGENOM" id="CLU_010790_5_0_1"/>
<sequence length="718" mass="80884">MKSARTSSQGTIALDDMDEEKEIDENFSDGDPEHFSEGNSAYDVLTNRGKAPPAKRAKKTSKHSSAKGSRRKRTLSLLPTMPLDVLFEVFSHLSPRDIINLSRTSRIFRDTLMTRNATSVWKGARERLGAPECPSAMSEPQWAVLLFGHLCQSCGAKNIPKPEFGLLRRLCLSCKKSNFLVESRLKTRFPDVDPGVLELIPYTNVCAWSHGYTRSSRYFWIPDIDAVLQKIAEYERKIHHHLPGAQQALADFKAQQIEVVKSIREPMHKWERWFDLFDLQRSQDKSALIDQRFEAITSKFLELGYVADDMAYVRTRRECRQTAPLTDRIWSRIRPALEPAVLQCKRHRLERETRYLRSARQAIVHASYEEYKKTLSPSQWNYLPRTVDICAMEPFATVVDARADIVVTAADFEEAFCQLPELLSARSDARKRHADSLVKIPRSANQSSPIAPEPGDIMEGVESSQSCSNSTQADVSDLATAVFTCLENSCQNLTYRGGYLFGWDGIAQHHCKSDLGPHPIHPHWIRYDSQCEPGPPKIDFSEKGSEIAAAVVRAAGLDDRVATVADMDVKAKDIRFGCSVCPPTKENTMPWMKRGYKWREFVSHCTARSHAAVEDVIVVLPPDVVGMVKESELTNPQLSEDKWTCGRCNVHFGDLKSREVVVAHLKSAHEVDSPHEPGDLFQFRRNASFLTFEAGYPVEPPVFEEGSPSPAMCQGNTG</sequence>
<dbReference type="Gene3D" id="1.20.1280.50">
    <property type="match status" value="1"/>
</dbReference>
<dbReference type="PROSITE" id="PS50181">
    <property type="entry name" value="FBOX"/>
    <property type="match status" value="1"/>
</dbReference>
<evidence type="ECO:0000256" key="1">
    <source>
        <dbReference type="SAM" id="MobiDB-lite"/>
    </source>
</evidence>
<feature type="compositionally biased region" description="Basic residues" evidence="1">
    <location>
        <begin position="53"/>
        <end position="74"/>
    </location>
</feature>
<reference evidence="4" key="2">
    <citation type="submission" date="2015-01" db="EMBL/GenBank/DDBJ databases">
        <title>Evolutionary Origins and Diversification of the Mycorrhizal Mutualists.</title>
        <authorList>
            <consortium name="DOE Joint Genome Institute"/>
            <consortium name="Mycorrhizal Genomics Consortium"/>
            <person name="Kohler A."/>
            <person name="Kuo A."/>
            <person name="Nagy L.G."/>
            <person name="Floudas D."/>
            <person name="Copeland A."/>
            <person name="Barry K.W."/>
            <person name="Cichocki N."/>
            <person name="Veneault-Fourrey C."/>
            <person name="LaButti K."/>
            <person name="Lindquist E.A."/>
            <person name="Lipzen A."/>
            <person name="Lundell T."/>
            <person name="Morin E."/>
            <person name="Murat C."/>
            <person name="Riley R."/>
            <person name="Ohm R."/>
            <person name="Sun H."/>
            <person name="Tunlid A."/>
            <person name="Henrissat B."/>
            <person name="Grigoriev I.V."/>
            <person name="Hibbett D.S."/>
            <person name="Martin F."/>
        </authorList>
    </citation>
    <scope>NUCLEOTIDE SEQUENCE [LARGE SCALE GENOMIC DNA]</scope>
    <source>
        <strain evidence="4">h7</strain>
    </source>
</reference>
<dbReference type="STRING" id="686832.A0A0C3BUP3"/>
<accession>A0A0C3BUP3</accession>
<dbReference type="InterPro" id="IPR036047">
    <property type="entry name" value="F-box-like_dom_sf"/>
</dbReference>
<evidence type="ECO:0000259" key="2">
    <source>
        <dbReference type="PROSITE" id="PS50181"/>
    </source>
</evidence>
<reference evidence="3 4" key="1">
    <citation type="submission" date="2014-04" db="EMBL/GenBank/DDBJ databases">
        <authorList>
            <consortium name="DOE Joint Genome Institute"/>
            <person name="Kuo A."/>
            <person name="Gay G."/>
            <person name="Dore J."/>
            <person name="Kohler A."/>
            <person name="Nagy L.G."/>
            <person name="Floudas D."/>
            <person name="Copeland A."/>
            <person name="Barry K.W."/>
            <person name="Cichocki N."/>
            <person name="Veneault-Fourrey C."/>
            <person name="LaButti K."/>
            <person name="Lindquist E.A."/>
            <person name="Lipzen A."/>
            <person name="Lundell T."/>
            <person name="Morin E."/>
            <person name="Murat C."/>
            <person name="Sun H."/>
            <person name="Tunlid A."/>
            <person name="Henrissat B."/>
            <person name="Grigoriev I.V."/>
            <person name="Hibbett D.S."/>
            <person name="Martin F."/>
            <person name="Nordberg H.P."/>
            <person name="Cantor M.N."/>
            <person name="Hua S.X."/>
        </authorList>
    </citation>
    <scope>NUCLEOTIDE SEQUENCE [LARGE SCALE GENOMIC DNA]</scope>
    <source>
        <strain evidence="4">h7</strain>
    </source>
</reference>
<feature type="region of interest" description="Disordered" evidence="1">
    <location>
        <begin position="1"/>
        <end position="74"/>
    </location>
</feature>
<proteinExistence type="predicted"/>
<keyword evidence="4" id="KW-1185">Reference proteome</keyword>
<name>A0A0C3BUP3_HEBCY</name>
<organism evidence="3 4">
    <name type="scientific">Hebeloma cylindrosporum</name>
    <dbReference type="NCBI Taxonomy" id="76867"/>
    <lineage>
        <taxon>Eukaryota</taxon>
        <taxon>Fungi</taxon>
        <taxon>Dikarya</taxon>
        <taxon>Basidiomycota</taxon>
        <taxon>Agaricomycotina</taxon>
        <taxon>Agaricomycetes</taxon>
        <taxon>Agaricomycetidae</taxon>
        <taxon>Agaricales</taxon>
        <taxon>Agaricineae</taxon>
        <taxon>Hymenogastraceae</taxon>
        <taxon>Hebeloma</taxon>
    </lineage>
</organism>
<dbReference type="SMART" id="SM00256">
    <property type="entry name" value="FBOX"/>
    <property type="match status" value="1"/>
</dbReference>
<dbReference type="OrthoDB" id="2322499at2759"/>
<dbReference type="Pfam" id="PF00646">
    <property type="entry name" value="F-box"/>
    <property type="match status" value="1"/>
</dbReference>
<dbReference type="CDD" id="cd09917">
    <property type="entry name" value="F-box_SF"/>
    <property type="match status" value="1"/>
</dbReference>
<feature type="domain" description="F-box" evidence="2">
    <location>
        <begin position="75"/>
        <end position="124"/>
    </location>
</feature>
<dbReference type="SUPFAM" id="SSF81383">
    <property type="entry name" value="F-box domain"/>
    <property type="match status" value="1"/>
</dbReference>
<gene>
    <name evidence="3" type="ORF">M413DRAFT_449606</name>
</gene>